<protein>
    <recommendedName>
        <fullName evidence="3">Lipoprotein</fullName>
    </recommendedName>
</protein>
<evidence type="ECO:0000313" key="2">
    <source>
        <dbReference type="Proteomes" id="UP000663090"/>
    </source>
</evidence>
<keyword evidence="2" id="KW-1185">Reference proteome</keyword>
<organism evidence="1 2">
    <name type="scientific">Myxococcus landrumensis</name>
    <dbReference type="NCBI Taxonomy" id="2813577"/>
    <lineage>
        <taxon>Bacteria</taxon>
        <taxon>Pseudomonadati</taxon>
        <taxon>Myxococcota</taxon>
        <taxon>Myxococcia</taxon>
        <taxon>Myxococcales</taxon>
        <taxon>Cystobacterineae</taxon>
        <taxon>Myxococcaceae</taxon>
        <taxon>Myxococcus</taxon>
    </lineage>
</organism>
<evidence type="ECO:0008006" key="3">
    <source>
        <dbReference type="Google" id="ProtNLM"/>
    </source>
</evidence>
<dbReference type="RefSeq" id="WP_206718723.1">
    <property type="nucleotide sequence ID" value="NZ_CP071091.1"/>
</dbReference>
<evidence type="ECO:0000313" key="1">
    <source>
        <dbReference type="EMBL" id="QSQ17088.1"/>
    </source>
</evidence>
<accession>A0ABX7NEJ5</accession>
<sequence>MRGIPKGLLGLMTVLTLAGCGGAPEGTPEEPLGETTQGLACRHPDNWCPGRTECIDGMCWDCELQPERCP</sequence>
<dbReference type="EMBL" id="CP071091">
    <property type="protein sequence ID" value="QSQ17088.1"/>
    <property type="molecule type" value="Genomic_DNA"/>
</dbReference>
<gene>
    <name evidence="1" type="ORF">JY572_13945</name>
</gene>
<dbReference type="PROSITE" id="PS51257">
    <property type="entry name" value="PROKAR_LIPOPROTEIN"/>
    <property type="match status" value="1"/>
</dbReference>
<dbReference type="Proteomes" id="UP000663090">
    <property type="component" value="Chromosome"/>
</dbReference>
<reference evidence="1 2" key="1">
    <citation type="submission" date="2021-02" db="EMBL/GenBank/DDBJ databases">
        <title>De Novo genome assembly of isolated myxobacteria.</title>
        <authorList>
            <person name="Stevens D.C."/>
        </authorList>
    </citation>
    <scope>NUCLEOTIDE SEQUENCE [LARGE SCALE GENOMIC DNA]</scope>
    <source>
        <strain evidence="1 2">SCHIC003</strain>
    </source>
</reference>
<name>A0ABX7NEJ5_9BACT</name>
<proteinExistence type="predicted"/>